<reference evidence="3" key="1">
    <citation type="submission" date="2022-07" db="EMBL/GenBank/DDBJ databases">
        <title>Phylogenomic reconstructions and comparative analyses of Kickxellomycotina fungi.</title>
        <authorList>
            <person name="Reynolds N.K."/>
            <person name="Stajich J.E."/>
            <person name="Barry K."/>
            <person name="Grigoriev I.V."/>
            <person name="Crous P."/>
            <person name="Smith M.E."/>
        </authorList>
    </citation>
    <scope>NUCLEOTIDE SEQUENCE</scope>
    <source>
        <strain evidence="3">IMI 214461</strain>
    </source>
</reference>
<name>A0A9W8EIF2_9FUNG</name>
<dbReference type="GO" id="GO:0016740">
    <property type="term" value="F:transferase activity"/>
    <property type="evidence" value="ECO:0007669"/>
    <property type="project" value="UniProtKB-KW"/>
</dbReference>
<feature type="non-terminal residue" evidence="3">
    <location>
        <position position="855"/>
    </location>
</feature>
<dbReference type="Proteomes" id="UP001150907">
    <property type="component" value="Unassembled WGS sequence"/>
</dbReference>
<accession>A0A9W8EIF2</accession>
<dbReference type="Gene3D" id="3.30.559.10">
    <property type="entry name" value="Chloramphenicol acetyltransferase-like domain"/>
    <property type="match status" value="1"/>
</dbReference>
<keyword evidence="4" id="KW-1185">Reference proteome</keyword>
<dbReference type="EMBL" id="JANBQF010000422">
    <property type="protein sequence ID" value="KAJ2001313.1"/>
    <property type="molecule type" value="Genomic_DNA"/>
</dbReference>
<evidence type="ECO:0000256" key="1">
    <source>
        <dbReference type="ARBA" id="ARBA00022679"/>
    </source>
</evidence>
<evidence type="ECO:0000313" key="4">
    <source>
        <dbReference type="Proteomes" id="UP001150907"/>
    </source>
</evidence>
<evidence type="ECO:0000313" key="3">
    <source>
        <dbReference type="EMBL" id="KAJ2001313.1"/>
    </source>
</evidence>
<dbReference type="InterPro" id="IPR023213">
    <property type="entry name" value="CAT-like_dom_sf"/>
</dbReference>
<proteinExistence type="predicted"/>
<protein>
    <submittedName>
        <fullName evidence="3">Uncharacterized protein</fullName>
    </submittedName>
</protein>
<dbReference type="AlphaFoldDB" id="A0A9W8EIF2"/>
<sequence length="855" mass="95255">MNSHVYFLIDTGALADGSAVSLMITRILVYLAAKNEAVTWNYETIDMRARQRSLAGHWKRKACARKQLTVDAINELTASLSSVKYTHDSATTRRRPALDGLHERLMCLEADVEWEDPALIRSPTRNSSLHSWTDPTRLNESVSVRSHLYIIGQAPQTLFELDEFVCGLSTHNSQGECRQAAGGTLLENLTKLRDGFIGNGIWESYARKRVGVSWIQPAGREDLADLDPVDILIGGVAAIEDVFDANEQGKCSDKHGKQELYCAMRWQATQALADEESVRRDWQLRECQLQILLHLFAIERLRVQNSAECSETDRLVESLHELVDFLCVRVSLGDIYTRTGALGSNQNGDKTSTMVGGEVDDGNDFAAAFIGGASVAKFAGTLGDIVEELRIQCGWVPPVTREVQPKQLDQAEVLPEGKRRKGTPRKISKSSGERSEVIVRQPKLASRELSGRKLARHLDELIGGNKGPPRYDEASSSEGGGSSPSSWAAERRRQSLQPRLPAHLIRQIKTEVVSTSRPVLRTASATLPEPATAAAASRISSGGFACSLSNDDDDDGMQQMHGLGMTMLEHNRTEAASDVGEFRYSASNNISYMYQVYCSYILLFKNSTGQKNFMSPQLLQEGLTALVRTYYQPVAGWFDVRADDIDVVYYSDKFNDPPFSTQTLDIDSDELASHVRRSNEELLVPSHPSSWISQENRDIPMFLAKATYLRSNDAIAIGVSYHHSLMDGSAFWKFMNNWAFMCKQLHVQPGSGAVPVIPNPPSFGFPSISHLHNPELQFDHTEYEVVDASNFTRVFLTGGDIIKERLLVISVEQQREIRRMAKEFGVSFNTMICAMFWKETSALRLKARPSIEHDP</sequence>
<dbReference type="PANTHER" id="PTHR31896:SF64">
    <property type="entry name" value="TRICHOTHECENE 3-O-ACETYLTRANSFERASE"/>
    <property type="match status" value="1"/>
</dbReference>
<feature type="region of interest" description="Disordered" evidence="2">
    <location>
        <begin position="459"/>
        <end position="501"/>
    </location>
</feature>
<evidence type="ECO:0000256" key="2">
    <source>
        <dbReference type="SAM" id="MobiDB-lite"/>
    </source>
</evidence>
<feature type="compositionally biased region" description="Basic residues" evidence="2">
    <location>
        <begin position="418"/>
        <end position="428"/>
    </location>
</feature>
<comment type="caution">
    <text evidence="3">The sequence shown here is derived from an EMBL/GenBank/DDBJ whole genome shotgun (WGS) entry which is preliminary data.</text>
</comment>
<gene>
    <name evidence="3" type="ORF">H4R26_004194</name>
</gene>
<feature type="region of interest" description="Disordered" evidence="2">
    <location>
        <begin position="406"/>
        <end position="440"/>
    </location>
</feature>
<keyword evidence="1" id="KW-0808">Transferase</keyword>
<dbReference type="PANTHER" id="PTHR31896">
    <property type="entry name" value="FAMILY REGULATORY PROTEIN, PUTATIVE (AFU_ORTHOLOGUE AFUA_3G14730)-RELATED"/>
    <property type="match status" value="1"/>
</dbReference>
<organism evidence="3 4">
    <name type="scientific">Coemansia thaxteri</name>
    <dbReference type="NCBI Taxonomy" id="2663907"/>
    <lineage>
        <taxon>Eukaryota</taxon>
        <taxon>Fungi</taxon>
        <taxon>Fungi incertae sedis</taxon>
        <taxon>Zoopagomycota</taxon>
        <taxon>Kickxellomycotina</taxon>
        <taxon>Kickxellomycetes</taxon>
        <taxon>Kickxellales</taxon>
        <taxon>Kickxellaceae</taxon>
        <taxon>Coemansia</taxon>
    </lineage>
</organism>
<dbReference type="Pfam" id="PF02458">
    <property type="entry name" value="Transferase"/>
    <property type="match status" value="1"/>
</dbReference>
<dbReference type="InterPro" id="IPR051283">
    <property type="entry name" value="Sec_Metabolite_Acyltrans"/>
</dbReference>
<dbReference type="OrthoDB" id="1862401at2759"/>